<keyword evidence="2" id="KW-1003">Cell membrane</keyword>
<dbReference type="OrthoDB" id="9181004at2"/>
<protein>
    <recommendedName>
        <fullName evidence="9">Thiosulfate reductase</fullName>
    </recommendedName>
</protein>
<evidence type="ECO:0000256" key="6">
    <source>
        <dbReference type="SAM" id="Phobius"/>
    </source>
</evidence>
<organism evidence="7 8">
    <name type="scientific">Colwellia demingiae</name>
    <dbReference type="NCBI Taxonomy" id="89401"/>
    <lineage>
        <taxon>Bacteria</taxon>
        <taxon>Pseudomonadati</taxon>
        <taxon>Pseudomonadota</taxon>
        <taxon>Gammaproteobacteria</taxon>
        <taxon>Alteromonadales</taxon>
        <taxon>Colwelliaceae</taxon>
        <taxon>Colwellia</taxon>
    </lineage>
</organism>
<keyword evidence="3 6" id="KW-0812">Transmembrane</keyword>
<dbReference type="Proteomes" id="UP000321822">
    <property type="component" value="Unassembled WGS sequence"/>
</dbReference>
<dbReference type="InterPro" id="IPR005171">
    <property type="entry name" value="Cyt_c_oxidase_su4_prok"/>
</dbReference>
<comment type="caution">
    <text evidence="7">The sequence shown here is derived from an EMBL/GenBank/DDBJ whole genome shotgun (WGS) entry which is preliminary data.</text>
</comment>
<evidence type="ECO:0000256" key="4">
    <source>
        <dbReference type="ARBA" id="ARBA00022989"/>
    </source>
</evidence>
<proteinExistence type="predicted"/>
<evidence type="ECO:0000313" key="7">
    <source>
        <dbReference type="EMBL" id="TWX72037.1"/>
    </source>
</evidence>
<keyword evidence="5 6" id="KW-0472">Membrane</keyword>
<comment type="subcellular location">
    <subcellularLocation>
        <location evidence="1">Cell membrane</location>
        <topology evidence="1">Multi-pass membrane protein</topology>
    </subcellularLocation>
</comment>
<evidence type="ECO:0008006" key="9">
    <source>
        <dbReference type="Google" id="ProtNLM"/>
    </source>
</evidence>
<evidence type="ECO:0000256" key="5">
    <source>
        <dbReference type="ARBA" id="ARBA00023136"/>
    </source>
</evidence>
<reference evidence="7 8" key="1">
    <citation type="submission" date="2019-07" db="EMBL/GenBank/DDBJ databases">
        <title>Genomes of sea-ice associated Colwellia species.</title>
        <authorList>
            <person name="Bowman J.P."/>
        </authorList>
    </citation>
    <scope>NUCLEOTIDE SEQUENCE [LARGE SCALE GENOMIC DNA]</scope>
    <source>
        <strain evidence="7 8">ACAM 459</strain>
    </source>
</reference>
<feature type="transmembrane region" description="Helical" evidence="6">
    <location>
        <begin position="66"/>
        <end position="84"/>
    </location>
</feature>
<dbReference type="RefSeq" id="WP_146782831.1">
    <property type="nucleotide sequence ID" value="NZ_VOLT01000001.1"/>
</dbReference>
<evidence type="ECO:0000256" key="3">
    <source>
        <dbReference type="ARBA" id="ARBA00022692"/>
    </source>
</evidence>
<evidence type="ECO:0000256" key="2">
    <source>
        <dbReference type="ARBA" id="ARBA00022475"/>
    </source>
</evidence>
<evidence type="ECO:0000256" key="1">
    <source>
        <dbReference type="ARBA" id="ARBA00004651"/>
    </source>
</evidence>
<dbReference type="AlphaFoldDB" id="A0A5C6QTF0"/>
<gene>
    <name evidence="7" type="ORF">ESZ36_02050</name>
</gene>
<keyword evidence="8" id="KW-1185">Reference proteome</keyword>
<feature type="transmembrane region" description="Helical" evidence="6">
    <location>
        <begin position="36"/>
        <end position="54"/>
    </location>
</feature>
<dbReference type="EMBL" id="VOLT01000001">
    <property type="protein sequence ID" value="TWX72037.1"/>
    <property type="molecule type" value="Genomic_DNA"/>
</dbReference>
<sequence>MSRLLNNVHFSVIILILLTLVSTLLAQSNIQTNVVAILVTLSVVIKGQQIVDIFMELNRAQAKWRWLLLSYTILIPLVLAIIIYS</sequence>
<name>A0A5C6QTF0_9GAMM</name>
<accession>A0A5C6QTF0</accession>
<keyword evidence="4 6" id="KW-1133">Transmembrane helix</keyword>
<evidence type="ECO:0000313" key="8">
    <source>
        <dbReference type="Proteomes" id="UP000321822"/>
    </source>
</evidence>
<dbReference type="GO" id="GO:0005886">
    <property type="term" value="C:plasma membrane"/>
    <property type="evidence" value="ECO:0007669"/>
    <property type="project" value="UniProtKB-SubCell"/>
</dbReference>
<dbReference type="Pfam" id="PF03626">
    <property type="entry name" value="COX4_pro"/>
    <property type="match status" value="1"/>
</dbReference>